<dbReference type="Proteomes" id="UP000092445">
    <property type="component" value="Unassembled WGS sequence"/>
</dbReference>
<reference evidence="2" key="2">
    <citation type="submission" date="2020-05" db="UniProtKB">
        <authorList>
            <consortium name="EnsemblMetazoa"/>
        </authorList>
    </citation>
    <scope>IDENTIFICATION</scope>
    <source>
        <strain evidence="2">IAEA</strain>
    </source>
</reference>
<feature type="compositionally biased region" description="Basic residues" evidence="1">
    <location>
        <begin position="35"/>
        <end position="47"/>
    </location>
</feature>
<evidence type="ECO:0000313" key="2">
    <source>
        <dbReference type="EnsemblMetazoa" id="GPAI021971-PA"/>
    </source>
</evidence>
<dbReference type="AlphaFoldDB" id="A0A1A9ZQK2"/>
<accession>A0A1A9ZQK2</accession>
<sequence length="165" mass="19066">MVDHRNTLEYKGALNLSSDSNEDEDKAGPSDCYGRNRRGGRRRRSSGRSRSNSRSQTRIHRVTVPKCVRKSRLLFGDLIKVTKTNDSGYQEIVAVEERSMRLKIQVKFCIFVIEDNILHTGTMFVKDTCYKPLEWDNKLNETDFFTLLNAAVEALETRTSRNHLH</sequence>
<protein>
    <submittedName>
        <fullName evidence="2">Uncharacterized protein</fullName>
    </submittedName>
</protein>
<dbReference type="VEuPathDB" id="VectorBase:GPAI021971"/>
<feature type="region of interest" description="Disordered" evidence="1">
    <location>
        <begin position="1"/>
        <end position="59"/>
    </location>
</feature>
<reference evidence="3" key="1">
    <citation type="submission" date="2014-03" db="EMBL/GenBank/DDBJ databases">
        <authorList>
            <person name="Aksoy S."/>
            <person name="Warren W."/>
            <person name="Wilson R.K."/>
        </authorList>
    </citation>
    <scope>NUCLEOTIDE SEQUENCE [LARGE SCALE GENOMIC DNA]</scope>
    <source>
        <strain evidence="3">IAEA</strain>
    </source>
</reference>
<name>A0A1A9ZQK2_GLOPL</name>
<keyword evidence="3" id="KW-1185">Reference proteome</keyword>
<dbReference type="EnsemblMetazoa" id="GPAI021971-RA">
    <property type="protein sequence ID" value="GPAI021971-PA"/>
    <property type="gene ID" value="GPAI021971"/>
</dbReference>
<evidence type="ECO:0000313" key="3">
    <source>
        <dbReference type="Proteomes" id="UP000092445"/>
    </source>
</evidence>
<proteinExistence type="predicted"/>
<organism evidence="2 3">
    <name type="scientific">Glossina pallidipes</name>
    <name type="common">Tsetse fly</name>
    <dbReference type="NCBI Taxonomy" id="7398"/>
    <lineage>
        <taxon>Eukaryota</taxon>
        <taxon>Metazoa</taxon>
        <taxon>Ecdysozoa</taxon>
        <taxon>Arthropoda</taxon>
        <taxon>Hexapoda</taxon>
        <taxon>Insecta</taxon>
        <taxon>Pterygota</taxon>
        <taxon>Neoptera</taxon>
        <taxon>Endopterygota</taxon>
        <taxon>Diptera</taxon>
        <taxon>Brachycera</taxon>
        <taxon>Muscomorpha</taxon>
        <taxon>Hippoboscoidea</taxon>
        <taxon>Glossinidae</taxon>
        <taxon>Glossina</taxon>
    </lineage>
</organism>
<evidence type="ECO:0000256" key="1">
    <source>
        <dbReference type="SAM" id="MobiDB-lite"/>
    </source>
</evidence>